<feature type="compositionally biased region" description="Low complexity" evidence="2">
    <location>
        <begin position="32"/>
        <end position="42"/>
    </location>
</feature>
<protein>
    <submittedName>
        <fullName evidence="3">WD40-like beta Propeller containing protein</fullName>
    </submittedName>
</protein>
<feature type="compositionally biased region" description="Low complexity" evidence="2">
    <location>
        <begin position="50"/>
        <end position="60"/>
    </location>
</feature>
<gene>
    <name evidence="3" type="ORF">J421_4084</name>
</gene>
<evidence type="ECO:0000313" key="4">
    <source>
        <dbReference type="Proteomes" id="UP000019151"/>
    </source>
</evidence>
<dbReference type="RefSeq" id="WP_025413065.1">
    <property type="nucleotide sequence ID" value="NZ_CP007128.1"/>
</dbReference>
<name>W0RLH1_9BACT</name>
<dbReference type="InterPro" id="IPR011659">
    <property type="entry name" value="WD40"/>
</dbReference>
<sequence>MLLPIALAVVALGACDTGGPQIPEPPGPEQPTTPSQPSTPQQPTTPTPPTTGTTGAAAPPGTIAYARGGAIRLVNADGSSDRALWQVPNASLAATIGGLAWRPDGTELAFSSDHEMATSWYERDIYVVSADGARLRRLTNAPALDALATFPKGTVTVRVQNLTGDAGPYFVYVLGAPAPQQVTIPAASSRALTFTNVADLGNVAQPVVVINGTNRWFGDAVADVQGGRSVDAGSLVVTAFGGIPHYGADVPFWRADGQRVGFIGSPTCNLMQVAATPPAGPSQSRLLDPAVFGATCAVDWGPTAATADQIVYVDERRFVDAGEVQFFRVAESARSAGSPLLTVGRYPRITDVRWLPDGSGFLFARTNDLLDQAVNIHEYVFATKAERQITNFTGSFVRQFSVSPDGQQIAFERVTDLKGPSDLWVVRRDGTGARLLVRDARAPAWNPRLR</sequence>
<evidence type="ECO:0000256" key="2">
    <source>
        <dbReference type="SAM" id="MobiDB-lite"/>
    </source>
</evidence>
<evidence type="ECO:0000313" key="3">
    <source>
        <dbReference type="EMBL" id="AHG91621.1"/>
    </source>
</evidence>
<proteinExistence type="inferred from homology"/>
<dbReference type="STRING" id="861299.J421_4084"/>
<organism evidence="3 4">
    <name type="scientific">Gemmatirosa kalamazoonensis</name>
    <dbReference type="NCBI Taxonomy" id="861299"/>
    <lineage>
        <taxon>Bacteria</taxon>
        <taxon>Pseudomonadati</taxon>
        <taxon>Gemmatimonadota</taxon>
        <taxon>Gemmatimonadia</taxon>
        <taxon>Gemmatimonadales</taxon>
        <taxon>Gemmatimonadaceae</taxon>
        <taxon>Gemmatirosa</taxon>
    </lineage>
</organism>
<evidence type="ECO:0000256" key="1">
    <source>
        <dbReference type="ARBA" id="ARBA00009820"/>
    </source>
</evidence>
<dbReference type="Pfam" id="PF07676">
    <property type="entry name" value="PD40"/>
    <property type="match status" value="2"/>
</dbReference>
<feature type="compositionally biased region" description="Pro residues" evidence="2">
    <location>
        <begin position="22"/>
        <end position="31"/>
    </location>
</feature>
<dbReference type="HOGENOM" id="CLU_645160_0_0_0"/>
<dbReference type="SUPFAM" id="SSF82171">
    <property type="entry name" value="DPP6 N-terminal domain-like"/>
    <property type="match status" value="1"/>
</dbReference>
<feature type="region of interest" description="Disordered" evidence="2">
    <location>
        <begin position="17"/>
        <end position="60"/>
    </location>
</feature>
<keyword evidence="4" id="KW-1185">Reference proteome</keyword>
<reference evidence="3 4" key="1">
    <citation type="journal article" date="2014" name="Genome Announc.">
        <title>Genome Sequence and Methylome of Soil Bacterium Gemmatirosa kalamazoonensis KBS708T, a Member of the Rarely Cultivated Gemmatimonadetes Phylum.</title>
        <authorList>
            <person name="Debruyn J.M."/>
            <person name="Radosevich M."/>
            <person name="Wommack K.E."/>
            <person name="Polson S.W."/>
            <person name="Hauser L.J."/>
            <person name="Fawaz M.N."/>
            <person name="Korlach J."/>
            <person name="Tsai Y.C."/>
        </authorList>
    </citation>
    <scope>NUCLEOTIDE SEQUENCE [LARGE SCALE GENOMIC DNA]</scope>
    <source>
        <strain evidence="3 4">KBS708</strain>
    </source>
</reference>
<dbReference type="AlphaFoldDB" id="W0RLH1"/>
<dbReference type="KEGG" id="gba:J421_4084"/>
<dbReference type="PANTHER" id="PTHR36842">
    <property type="entry name" value="PROTEIN TOLB HOMOLOG"/>
    <property type="match status" value="1"/>
</dbReference>
<dbReference type="EMBL" id="CP007128">
    <property type="protein sequence ID" value="AHG91621.1"/>
    <property type="molecule type" value="Genomic_DNA"/>
</dbReference>
<dbReference type="InParanoid" id="W0RLH1"/>
<accession>W0RLH1</accession>
<dbReference type="Gene3D" id="2.120.10.30">
    <property type="entry name" value="TolB, C-terminal domain"/>
    <property type="match status" value="2"/>
</dbReference>
<dbReference type="InterPro" id="IPR011042">
    <property type="entry name" value="6-blade_b-propeller_TolB-like"/>
</dbReference>
<comment type="similarity">
    <text evidence="1">Belongs to the TolB family.</text>
</comment>
<dbReference type="Proteomes" id="UP000019151">
    <property type="component" value="Chromosome"/>
</dbReference>
<dbReference type="OrthoDB" id="166108at2"/>
<dbReference type="PANTHER" id="PTHR36842:SF1">
    <property type="entry name" value="PROTEIN TOLB"/>
    <property type="match status" value="1"/>
</dbReference>